<dbReference type="CDD" id="cd14342">
    <property type="entry name" value="UBA_TAP-C"/>
    <property type="match status" value="1"/>
</dbReference>
<evidence type="ECO:0000256" key="1">
    <source>
        <dbReference type="ARBA" id="ARBA00004123"/>
    </source>
</evidence>
<dbReference type="FunFam" id="3.10.450.50:FF:000004">
    <property type="entry name" value="Nuclear RNA export factor 1"/>
    <property type="match status" value="1"/>
</dbReference>
<keyword evidence="5" id="KW-0677">Repeat</keyword>
<comment type="similarity">
    <text evidence="2">Belongs to the NXF family.</text>
</comment>
<dbReference type="SUPFAM" id="SSF54427">
    <property type="entry name" value="NTF2-like"/>
    <property type="match status" value="1"/>
</dbReference>
<dbReference type="InterPro" id="IPR030217">
    <property type="entry name" value="NXF_fam"/>
</dbReference>
<dbReference type="EMBL" id="JAACXV010013886">
    <property type="protein sequence ID" value="KAF7271883.1"/>
    <property type="molecule type" value="Genomic_DNA"/>
</dbReference>
<evidence type="ECO:0000256" key="4">
    <source>
        <dbReference type="ARBA" id="ARBA00022614"/>
    </source>
</evidence>
<evidence type="ECO:0000313" key="12">
    <source>
        <dbReference type="EMBL" id="KAF7271883.1"/>
    </source>
</evidence>
<dbReference type="SUPFAM" id="SSF52058">
    <property type="entry name" value="L domain-like"/>
    <property type="match status" value="1"/>
</dbReference>
<keyword evidence="6" id="KW-0509">mRNA transport</keyword>
<organism evidence="12 13">
    <name type="scientific">Rhynchophorus ferrugineus</name>
    <name type="common">Red palm weevil</name>
    <name type="synonym">Curculio ferrugineus</name>
    <dbReference type="NCBI Taxonomy" id="354439"/>
    <lineage>
        <taxon>Eukaryota</taxon>
        <taxon>Metazoa</taxon>
        <taxon>Ecdysozoa</taxon>
        <taxon>Arthropoda</taxon>
        <taxon>Hexapoda</taxon>
        <taxon>Insecta</taxon>
        <taxon>Pterygota</taxon>
        <taxon>Neoptera</taxon>
        <taxon>Endopterygota</taxon>
        <taxon>Coleoptera</taxon>
        <taxon>Polyphaga</taxon>
        <taxon>Cucujiformia</taxon>
        <taxon>Curculionidae</taxon>
        <taxon>Dryophthorinae</taxon>
        <taxon>Rhynchophorus</taxon>
    </lineage>
</organism>
<dbReference type="PROSITE" id="PS51281">
    <property type="entry name" value="TAP_C"/>
    <property type="match status" value="1"/>
</dbReference>
<dbReference type="Pfam" id="PF22602">
    <property type="entry name" value="NXF_NTF2"/>
    <property type="match status" value="1"/>
</dbReference>
<protein>
    <recommendedName>
        <fullName evidence="14">Nuclear RNA export factor 1</fullName>
    </recommendedName>
</protein>
<dbReference type="SMART" id="SM00804">
    <property type="entry name" value="TAP_C"/>
    <property type="match status" value="1"/>
</dbReference>
<dbReference type="InterPro" id="IPR002075">
    <property type="entry name" value="NTF2_dom"/>
</dbReference>
<keyword evidence="8" id="KW-0539">Nucleus</keyword>
<dbReference type="Pfam" id="PF03943">
    <property type="entry name" value="TAP_C"/>
    <property type="match status" value="1"/>
</dbReference>
<dbReference type="OrthoDB" id="25872at2759"/>
<dbReference type="InterPro" id="IPR057125">
    <property type="entry name" value="NXF1/2/3/5-like_LRR"/>
</dbReference>
<dbReference type="Gene3D" id="3.30.70.330">
    <property type="match status" value="1"/>
</dbReference>
<dbReference type="InterPro" id="IPR035979">
    <property type="entry name" value="RBD_domain_sf"/>
</dbReference>
<feature type="region of interest" description="Disordered" evidence="9">
    <location>
        <begin position="62"/>
        <end position="84"/>
    </location>
</feature>
<dbReference type="PANTHER" id="PTHR10662">
    <property type="entry name" value="NUCLEAR RNA EXPORT FACTOR"/>
    <property type="match status" value="1"/>
</dbReference>
<evidence type="ECO:0000256" key="2">
    <source>
        <dbReference type="ARBA" id="ARBA00009285"/>
    </source>
</evidence>
<dbReference type="GO" id="GO:0005635">
    <property type="term" value="C:nuclear envelope"/>
    <property type="evidence" value="ECO:0007669"/>
    <property type="project" value="UniProtKB-ARBA"/>
</dbReference>
<dbReference type="Gene3D" id="3.10.450.50">
    <property type="match status" value="1"/>
</dbReference>
<dbReference type="SUPFAM" id="SSF54928">
    <property type="entry name" value="RNA-binding domain, RBD"/>
    <property type="match status" value="1"/>
</dbReference>
<feature type="domain" description="TAP-C" evidence="11">
    <location>
        <begin position="562"/>
        <end position="616"/>
    </location>
</feature>
<dbReference type="GO" id="GO:0005654">
    <property type="term" value="C:nucleoplasm"/>
    <property type="evidence" value="ECO:0007669"/>
    <property type="project" value="UniProtKB-ARBA"/>
</dbReference>
<evidence type="ECO:0000256" key="5">
    <source>
        <dbReference type="ARBA" id="ARBA00022737"/>
    </source>
</evidence>
<evidence type="ECO:0000256" key="3">
    <source>
        <dbReference type="ARBA" id="ARBA00022448"/>
    </source>
</evidence>
<evidence type="ECO:0000259" key="11">
    <source>
        <dbReference type="PROSITE" id="PS51281"/>
    </source>
</evidence>
<proteinExistence type="inferred from homology"/>
<accession>A0A834I5B9</accession>
<reference evidence="12" key="1">
    <citation type="submission" date="2020-08" db="EMBL/GenBank/DDBJ databases">
        <title>Genome sequencing and assembly of the red palm weevil Rhynchophorus ferrugineus.</title>
        <authorList>
            <person name="Dias G.B."/>
            <person name="Bergman C.M."/>
            <person name="Manee M."/>
        </authorList>
    </citation>
    <scope>NUCLEOTIDE SEQUENCE</scope>
    <source>
        <strain evidence="12">AA-2017</strain>
        <tissue evidence="12">Whole larva</tissue>
    </source>
</reference>
<keyword evidence="13" id="KW-1185">Reference proteome</keyword>
<dbReference type="InterPro" id="IPR005637">
    <property type="entry name" value="TAP_C_dom"/>
</dbReference>
<keyword evidence="4" id="KW-0433">Leucine-rich repeat</keyword>
<feature type="domain" description="NTF2" evidence="10">
    <location>
        <begin position="357"/>
        <end position="511"/>
    </location>
</feature>
<dbReference type="InterPro" id="IPR018222">
    <property type="entry name" value="Nuclear_transport_factor_2_euk"/>
</dbReference>
<dbReference type="Gene3D" id="1.10.8.10">
    <property type="entry name" value="DNA helicase RuvA subunit, C-terminal domain"/>
    <property type="match status" value="1"/>
</dbReference>
<dbReference type="Pfam" id="PF24048">
    <property type="entry name" value="LRR_NXF1-5"/>
    <property type="match status" value="1"/>
</dbReference>
<dbReference type="PANTHER" id="PTHR10662:SF22">
    <property type="entry name" value="NUCLEAR RNA EXPORT FACTOR 1"/>
    <property type="match status" value="1"/>
</dbReference>
<evidence type="ECO:0000256" key="8">
    <source>
        <dbReference type="ARBA" id="ARBA00023242"/>
    </source>
</evidence>
<dbReference type="GO" id="GO:0005737">
    <property type="term" value="C:cytoplasm"/>
    <property type="evidence" value="ECO:0007669"/>
    <property type="project" value="InterPro"/>
</dbReference>
<evidence type="ECO:0000256" key="6">
    <source>
        <dbReference type="ARBA" id="ARBA00022816"/>
    </source>
</evidence>
<dbReference type="SUPFAM" id="SSF46934">
    <property type="entry name" value="UBA-like"/>
    <property type="match status" value="1"/>
</dbReference>
<dbReference type="InterPro" id="IPR032710">
    <property type="entry name" value="NTF2-like_dom_sf"/>
</dbReference>
<comment type="subcellular location">
    <subcellularLocation>
        <location evidence="1">Nucleus</location>
    </subcellularLocation>
</comment>
<feature type="compositionally biased region" description="Basic residues" evidence="9">
    <location>
        <begin position="66"/>
        <end position="77"/>
    </location>
</feature>
<keyword evidence="3" id="KW-0813">Transport</keyword>
<comment type="caution">
    <text evidence="12">The sequence shown here is derived from an EMBL/GenBank/DDBJ whole genome shotgun (WGS) entry which is preliminary data.</text>
</comment>
<evidence type="ECO:0000259" key="10">
    <source>
        <dbReference type="PROSITE" id="PS50177"/>
    </source>
</evidence>
<dbReference type="InterPro" id="IPR009060">
    <property type="entry name" value="UBA-like_sf"/>
</dbReference>
<dbReference type="Pfam" id="PF09162">
    <property type="entry name" value="Tap-RNA_bind"/>
    <property type="match status" value="1"/>
</dbReference>
<dbReference type="PROSITE" id="PS50177">
    <property type="entry name" value="NTF2_DOMAIN"/>
    <property type="match status" value="1"/>
</dbReference>
<dbReference type="FunFam" id="1.10.8.10:FF:000018">
    <property type="entry name" value="Nuclear RNA export factor 1"/>
    <property type="match status" value="1"/>
</dbReference>
<dbReference type="InterPro" id="IPR015245">
    <property type="entry name" value="Tap_RNA-bd"/>
</dbReference>
<keyword evidence="7" id="KW-0694">RNA-binding</keyword>
<dbReference type="FunFam" id="3.80.10.10:FF:000384">
    <property type="entry name" value="Nuclear RNA export factor 1"/>
    <property type="match status" value="1"/>
</dbReference>
<evidence type="ECO:0008006" key="14">
    <source>
        <dbReference type="Google" id="ProtNLM"/>
    </source>
</evidence>
<gene>
    <name evidence="12" type="ORF">GWI33_015302</name>
</gene>
<dbReference type="Gene3D" id="3.80.10.10">
    <property type="entry name" value="Ribonuclease Inhibitor"/>
    <property type="match status" value="1"/>
</dbReference>
<dbReference type="AlphaFoldDB" id="A0A834I5B9"/>
<sequence length="616" mass="69318">MPKPNYNNKHWIRDNDERISDNRDRRVAFKQGRNFKNKNRDLSSAVREYLVDEDIDMGLGGGSGKNIRRSGGKKGRHGGGEPIHKRKLLEGPTGWYKILIPYGEKYEKSFLQKLLLDKLAPLPFLPVAWQSSGTAVVFYVDDYKTADKLLSLSHQVQLPNGFKLIVKVHPGSPAVDITPQLKEKMKLVMAKRYNSLNKALDLTKFHADPDLKNDFCALFKPQILIAVLDIIGNEIPDLEALSLNDNRLMFLEGMKKSINKLNNVKIFHLRNNKLRDISVLDGLSDMPIVDLVLDGNPLCDKFKEQSSYISAVRKVFPKCIRLDEVDLPPPISFDIAEEINVPETQKTFLCSLEGEPIIRQFLEQYYLIYDTENRQPLLQAYHENAVFSYTMCHPSGSLGKDKNSAWLNWYQTDNRNLLKVSDSDRRTKLLRQGQLSVVSFLQEMPLSKHDIHSFTIDLTLFTPTMICLTISGMFKELKSGHKVPPIRYFFRTLVIVPVGSGFCISNDELHITNATANQAKEAFKTPSLPSPLPGTAAPPSTPVASPVIQPVAAGIPTILDEATKQELVKQVALQTGMNWEFSTQCLDGNNWNLAEASAAFQKLQSQGSIPPEAFIK</sequence>
<evidence type="ECO:0000256" key="9">
    <source>
        <dbReference type="SAM" id="MobiDB-lite"/>
    </source>
</evidence>
<dbReference type="GO" id="GO:0003723">
    <property type="term" value="F:RNA binding"/>
    <property type="evidence" value="ECO:0007669"/>
    <property type="project" value="UniProtKB-KW"/>
</dbReference>
<dbReference type="InterPro" id="IPR032675">
    <property type="entry name" value="LRR_dom_sf"/>
</dbReference>
<dbReference type="Proteomes" id="UP000625711">
    <property type="component" value="Unassembled WGS sequence"/>
</dbReference>
<evidence type="ECO:0000256" key="7">
    <source>
        <dbReference type="ARBA" id="ARBA00022884"/>
    </source>
</evidence>
<dbReference type="GO" id="GO:0016973">
    <property type="term" value="P:poly(A)+ mRNA export from nucleus"/>
    <property type="evidence" value="ECO:0007669"/>
    <property type="project" value="TreeGrafter"/>
</dbReference>
<dbReference type="InterPro" id="IPR012677">
    <property type="entry name" value="Nucleotide-bd_a/b_plait_sf"/>
</dbReference>
<name>A0A834I5B9_RHYFE</name>
<evidence type="ECO:0000313" key="13">
    <source>
        <dbReference type="Proteomes" id="UP000625711"/>
    </source>
</evidence>